<dbReference type="EMBL" id="CAMKVN010014211">
    <property type="protein sequence ID" value="CAI2196425.1"/>
    <property type="molecule type" value="Genomic_DNA"/>
</dbReference>
<dbReference type="AlphaFoldDB" id="A0A9W4T7R7"/>
<feature type="non-terminal residue" evidence="1">
    <location>
        <position position="1"/>
    </location>
</feature>
<protein>
    <submittedName>
        <fullName evidence="1">1954_t:CDS:1</fullName>
    </submittedName>
</protein>
<keyword evidence="2" id="KW-1185">Reference proteome</keyword>
<reference evidence="1" key="1">
    <citation type="submission" date="2022-08" db="EMBL/GenBank/DDBJ databases">
        <authorList>
            <person name="Kallberg Y."/>
            <person name="Tangrot J."/>
            <person name="Rosling A."/>
        </authorList>
    </citation>
    <scope>NUCLEOTIDE SEQUENCE</scope>
    <source>
        <strain evidence="1">Wild A</strain>
    </source>
</reference>
<dbReference type="Proteomes" id="UP001153678">
    <property type="component" value="Unassembled WGS sequence"/>
</dbReference>
<gene>
    <name evidence="1" type="ORF">FWILDA_LOCUS17573</name>
</gene>
<evidence type="ECO:0000313" key="1">
    <source>
        <dbReference type="EMBL" id="CAI2196425.1"/>
    </source>
</evidence>
<accession>A0A9W4T7R7</accession>
<name>A0A9W4T7R7_9GLOM</name>
<dbReference type="OrthoDB" id="2449048at2759"/>
<sequence length="81" mass="9139">LTDSTNSNENSNSSEELKNDLAILSINTESIEIEQNINLLQIIKTEKSVLSACVVIDIIDKEIKCCEEKDNLRGLWQLTEM</sequence>
<evidence type="ECO:0000313" key="2">
    <source>
        <dbReference type="Proteomes" id="UP001153678"/>
    </source>
</evidence>
<proteinExistence type="predicted"/>
<organism evidence="1 2">
    <name type="scientific">Funneliformis geosporum</name>
    <dbReference type="NCBI Taxonomy" id="1117311"/>
    <lineage>
        <taxon>Eukaryota</taxon>
        <taxon>Fungi</taxon>
        <taxon>Fungi incertae sedis</taxon>
        <taxon>Mucoromycota</taxon>
        <taxon>Glomeromycotina</taxon>
        <taxon>Glomeromycetes</taxon>
        <taxon>Glomerales</taxon>
        <taxon>Glomeraceae</taxon>
        <taxon>Funneliformis</taxon>
    </lineage>
</organism>
<comment type="caution">
    <text evidence="1">The sequence shown here is derived from an EMBL/GenBank/DDBJ whole genome shotgun (WGS) entry which is preliminary data.</text>
</comment>